<dbReference type="Proteomes" id="UP000578622">
    <property type="component" value="Unassembled WGS sequence"/>
</dbReference>
<proteinExistence type="predicted"/>
<sequence length="89" mass="9799">MKQEKVATDQVRHVLAAAEKTGLIAGDKNDRISARVNHRLLEQAKRRTGIKSSTALVEFALASIALEDPFPEVFKKIKGTVDPDIKLGF</sequence>
<evidence type="ECO:0000313" key="1">
    <source>
        <dbReference type="EMBL" id="MBA8853853.1"/>
    </source>
</evidence>
<keyword evidence="2" id="KW-1185">Reference proteome</keyword>
<gene>
    <name evidence="1" type="ORF">FHW20_004839</name>
</gene>
<organism evidence="1 2">
    <name type="scientific">Brucella intermedia</name>
    <dbReference type="NCBI Taxonomy" id="94625"/>
    <lineage>
        <taxon>Bacteria</taxon>
        <taxon>Pseudomonadati</taxon>
        <taxon>Pseudomonadota</taxon>
        <taxon>Alphaproteobacteria</taxon>
        <taxon>Hyphomicrobiales</taxon>
        <taxon>Brucellaceae</taxon>
        <taxon>Brucella/Ochrobactrum group</taxon>
        <taxon>Brucella</taxon>
    </lineage>
</organism>
<evidence type="ECO:0000313" key="2">
    <source>
        <dbReference type="Proteomes" id="UP000578622"/>
    </source>
</evidence>
<dbReference type="RefSeq" id="WP_021587185.1">
    <property type="nucleotide sequence ID" value="NZ_CADEAP010000012.1"/>
</dbReference>
<name>A0ABR6AWK0_9HYPH</name>
<comment type="caution">
    <text evidence="1">The sequence shown here is derived from an EMBL/GenBank/DDBJ whole genome shotgun (WGS) entry which is preliminary data.</text>
</comment>
<accession>A0ABR6AWK0</accession>
<protein>
    <submittedName>
        <fullName evidence="1">Uncharacterized protein</fullName>
    </submittedName>
</protein>
<reference evidence="1 2" key="1">
    <citation type="submission" date="2020-07" db="EMBL/GenBank/DDBJ databases">
        <title>Genomic Encyclopedia of Type Strains, Phase IV (KMG-V): Genome sequencing to study the core and pangenomes of soil and plant-associated prokaryotes.</title>
        <authorList>
            <person name="Whitman W."/>
        </authorList>
    </citation>
    <scope>NUCLEOTIDE SEQUENCE [LARGE SCALE GENOMIC DNA]</scope>
    <source>
        <strain evidence="1 2">RH4WT92</strain>
    </source>
</reference>
<dbReference type="EMBL" id="JACGXG010000022">
    <property type="protein sequence ID" value="MBA8853853.1"/>
    <property type="molecule type" value="Genomic_DNA"/>
</dbReference>